<keyword evidence="2" id="KW-1185">Reference proteome</keyword>
<dbReference type="InterPro" id="IPR002816">
    <property type="entry name" value="TraB/PrgY/GumN_fam"/>
</dbReference>
<dbReference type="CDD" id="cd14789">
    <property type="entry name" value="Tiki"/>
    <property type="match status" value="1"/>
</dbReference>
<dbReference type="Pfam" id="PF01963">
    <property type="entry name" value="TraB_PrgY_gumN"/>
    <property type="match status" value="1"/>
</dbReference>
<evidence type="ECO:0000313" key="1">
    <source>
        <dbReference type="EMBL" id="QZN97959.1"/>
    </source>
</evidence>
<dbReference type="EMBL" id="CP081864">
    <property type="protein sequence ID" value="QZN97959.1"/>
    <property type="molecule type" value="Genomic_DNA"/>
</dbReference>
<dbReference type="PANTHER" id="PTHR40590:SF1">
    <property type="entry name" value="CYTOPLASMIC PROTEIN"/>
    <property type="match status" value="1"/>
</dbReference>
<organism evidence="1 2">
    <name type="scientific">Symbiopectobacterium purcellii</name>
    <dbReference type="NCBI Taxonomy" id="2871826"/>
    <lineage>
        <taxon>Bacteria</taxon>
        <taxon>Pseudomonadati</taxon>
        <taxon>Pseudomonadota</taxon>
        <taxon>Gammaproteobacteria</taxon>
        <taxon>Enterobacterales</taxon>
        <taxon>Enterobacteriaceae</taxon>
    </lineage>
</organism>
<dbReference type="Proteomes" id="UP000825886">
    <property type="component" value="Chromosome"/>
</dbReference>
<name>A0ABX9AWZ5_9ENTR</name>
<sequence>MMTLLRQLATWLGLVSPVTYAYPALDVSLINGGRLHLVGSIHMGSQAMSPLPEVLLQQLQQSTALVVEADISDMGSPLQEEYEPIPLAERLDPERYQQFQQHCEALALNLNRVEHLPAWHAALTLQAMQAQSLGLRPHYGIDYQLIQVAKAANIPVIELEGQQEQLAMLRQLPQGGVALLEDTLDHWHVNARLLQVMTGWWLEGPPAKSAAAIPATFSHALSEVLMRQRNTRWRDQLQALPSGQYVVAVGALHLYGDNSLPSLLQPDSTER</sequence>
<accession>A0ABX9AWZ5</accession>
<protein>
    <submittedName>
        <fullName evidence="1">TraB/GumN family protein</fullName>
    </submittedName>
</protein>
<dbReference type="InterPro" id="IPR047111">
    <property type="entry name" value="YbaP-like"/>
</dbReference>
<evidence type="ECO:0000313" key="2">
    <source>
        <dbReference type="Proteomes" id="UP000825886"/>
    </source>
</evidence>
<dbReference type="RefSeq" id="WP_222160983.1">
    <property type="nucleotide sequence ID" value="NZ_CP081864.1"/>
</dbReference>
<proteinExistence type="predicted"/>
<reference evidence="1 2" key="1">
    <citation type="submission" date="2021-08" db="EMBL/GenBank/DDBJ databases">
        <title>Culture and genomic analysis of Symbiopectobacterium purcellii sp. nov. gen. nov., isolated from the leafhopper Empoasca decipiens.</title>
        <authorList>
            <person name="Nadal-Jimenez P."/>
            <person name="Siozios S."/>
            <person name="Halliday N."/>
            <person name="Camara M."/>
            <person name="Hurst G.D.D."/>
        </authorList>
    </citation>
    <scope>NUCLEOTIDE SEQUENCE [LARGE SCALE GENOMIC DNA]</scope>
    <source>
        <strain evidence="1 2">SyEd1</strain>
    </source>
</reference>
<gene>
    <name evidence="1" type="ORF">K6K13_05765</name>
</gene>
<dbReference type="PANTHER" id="PTHR40590">
    <property type="entry name" value="CYTOPLASMIC PROTEIN-RELATED"/>
    <property type="match status" value="1"/>
</dbReference>